<protein>
    <submittedName>
        <fullName evidence="2">ATPase AAA</fullName>
    </submittedName>
</protein>
<dbReference type="Proteomes" id="UP000651977">
    <property type="component" value="Unassembled WGS sequence"/>
</dbReference>
<dbReference type="EMBL" id="BMDY01000003">
    <property type="protein sequence ID" value="GGA95949.1"/>
    <property type="molecule type" value="Genomic_DNA"/>
</dbReference>
<dbReference type="InterPro" id="IPR049945">
    <property type="entry name" value="AAA_22"/>
</dbReference>
<dbReference type="InterPro" id="IPR027417">
    <property type="entry name" value="P-loop_NTPase"/>
</dbReference>
<comment type="caution">
    <text evidence="2">The sequence shown here is derived from an EMBL/GenBank/DDBJ whole genome shotgun (WGS) entry which is preliminary data.</text>
</comment>
<evidence type="ECO:0000313" key="3">
    <source>
        <dbReference type="Proteomes" id="UP000651977"/>
    </source>
</evidence>
<proteinExistence type="predicted"/>
<dbReference type="RefSeq" id="WP_055732879.1">
    <property type="nucleotide sequence ID" value="NZ_BMDY01000003.1"/>
</dbReference>
<dbReference type="PANTHER" id="PTHR35894">
    <property type="entry name" value="GENERAL SECRETION PATHWAY PROTEIN A-RELATED"/>
    <property type="match status" value="1"/>
</dbReference>
<reference evidence="3" key="1">
    <citation type="journal article" date="2019" name="Int. J. Syst. Evol. Microbiol.">
        <title>The Global Catalogue of Microorganisms (GCM) 10K type strain sequencing project: providing services to taxonomists for standard genome sequencing and annotation.</title>
        <authorList>
            <consortium name="The Broad Institute Genomics Platform"/>
            <consortium name="The Broad Institute Genome Sequencing Center for Infectious Disease"/>
            <person name="Wu L."/>
            <person name="Ma J."/>
        </authorList>
    </citation>
    <scope>NUCLEOTIDE SEQUENCE [LARGE SCALE GENOMIC DNA]</scope>
    <source>
        <strain evidence="3">CGMCC 1.10131</strain>
    </source>
</reference>
<evidence type="ECO:0000313" key="2">
    <source>
        <dbReference type="EMBL" id="GGA95949.1"/>
    </source>
</evidence>
<evidence type="ECO:0000259" key="1">
    <source>
        <dbReference type="Pfam" id="PF13401"/>
    </source>
</evidence>
<dbReference type="Gene3D" id="3.40.50.300">
    <property type="entry name" value="P-loop containing nucleotide triphosphate hydrolases"/>
    <property type="match status" value="1"/>
</dbReference>
<accession>A0ABQ1HYV5</accession>
<sequence length="378" mass="42164">MSDVLALGQLLSELPISQACVAKTMGISPAGLSKIINKNEWPVRANAKRLKALAEQALKEAGAKPAQLKGIWAPIAEPVVEDDEECWEPEMLTEQAKQFFKLSRDPFQNEIGGEQDVFLNRQNRNLLEEITTAASAGSMLAVIGECGSGKTILKHLFLHRMAQNNRDLVIIEPRRIDRKKITAEGISAAICRKLQINCAGMNGEERDAKIEDALIESTENGHRHVLIIDEAHDLTRDVIKLIKRVWELTSGFQRVMGVVLIGQPELRHKLAGDYVREFTLRCAQYQVAPLGFDIPAYVTHKFARLGMDVSRMFEEDALKTIRGKCLLTRRLGLNSANAEEIEDRSYPLTVNNVVIRALNIAAQIGEPVITEKLMLQEV</sequence>
<name>A0ABQ1HYV5_9ALTE</name>
<dbReference type="InterPro" id="IPR052026">
    <property type="entry name" value="ExeA_AAA_ATPase_DNA-bind"/>
</dbReference>
<dbReference type="PANTHER" id="PTHR35894:SF1">
    <property type="entry name" value="PHOSPHORIBULOKINASE _ URIDINE KINASE FAMILY"/>
    <property type="match status" value="1"/>
</dbReference>
<organism evidence="2 3">
    <name type="scientific">Agarivorans gilvus</name>
    <dbReference type="NCBI Taxonomy" id="680279"/>
    <lineage>
        <taxon>Bacteria</taxon>
        <taxon>Pseudomonadati</taxon>
        <taxon>Pseudomonadota</taxon>
        <taxon>Gammaproteobacteria</taxon>
        <taxon>Alteromonadales</taxon>
        <taxon>Alteromonadaceae</taxon>
        <taxon>Agarivorans</taxon>
    </lineage>
</organism>
<gene>
    <name evidence="2" type="ORF">GCM10007414_06030</name>
</gene>
<dbReference type="SUPFAM" id="SSF52540">
    <property type="entry name" value="P-loop containing nucleoside triphosphate hydrolases"/>
    <property type="match status" value="1"/>
</dbReference>
<dbReference type="Pfam" id="PF13401">
    <property type="entry name" value="AAA_22"/>
    <property type="match status" value="1"/>
</dbReference>
<feature type="domain" description="ORC1/DEAH AAA+ ATPase" evidence="1">
    <location>
        <begin position="137"/>
        <end position="270"/>
    </location>
</feature>
<keyword evidence="3" id="KW-1185">Reference proteome</keyword>